<evidence type="ECO:0000313" key="2">
    <source>
        <dbReference type="EMBL" id="MXU98183.1"/>
    </source>
</evidence>
<reference evidence="2" key="1">
    <citation type="submission" date="2019-12" db="EMBL/GenBank/DDBJ databases">
        <title>An insight into the sialome of adult female Ixodes ricinus ticks feeding for 6 days.</title>
        <authorList>
            <person name="Perner J."/>
            <person name="Ribeiro J.M.C."/>
        </authorList>
    </citation>
    <scope>NUCLEOTIDE SEQUENCE</scope>
    <source>
        <strain evidence="2">Semi-engorged</strain>
        <tissue evidence="2">Salivary glands</tissue>
    </source>
</reference>
<feature type="transmembrane region" description="Helical" evidence="1">
    <location>
        <begin position="282"/>
        <end position="306"/>
    </location>
</feature>
<feature type="transmembrane region" description="Helical" evidence="1">
    <location>
        <begin position="155"/>
        <end position="179"/>
    </location>
</feature>
<keyword evidence="1" id="KW-0812">Transmembrane</keyword>
<dbReference type="AlphaFoldDB" id="A0A6B0V7B0"/>
<feature type="transmembrane region" description="Helical" evidence="1">
    <location>
        <begin position="250"/>
        <end position="270"/>
    </location>
</feature>
<accession>A0A6B0V7B0</accession>
<dbReference type="EMBL" id="GIFC01016100">
    <property type="protein sequence ID" value="MXU98183.1"/>
    <property type="molecule type" value="Transcribed_RNA"/>
</dbReference>
<feature type="transmembrane region" description="Helical" evidence="1">
    <location>
        <begin position="223"/>
        <end position="244"/>
    </location>
</feature>
<proteinExistence type="predicted"/>
<organism evidence="2">
    <name type="scientific">Ixodes ricinus</name>
    <name type="common">Common tick</name>
    <name type="synonym">Acarus ricinus</name>
    <dbReference type="NCBI Taxonomy" id="34613"/>
    <lineage>
        <taxon>Eukaryota</taxon>
        <taxon>Metazoa</taxon>
        <taxon>Ecdysozoa</taxon>
        <taxon>Arthropoda</taxon>
        <taxon>Chelicerata</taxon>
        <taxon>Arachnida</taxon>
        <taxon>Acari</taxon>
        <taxon>Parasitiformes</taxon>
        <taxon>Ixodida</taxon>
        <taxon>Ixodoidea</taxon>
        <taxon>Ixodidae</taxon>
        <taxon>Ixodinae</taxon>
        <taxon>Ixodes</taxon>
    </lineage>
</organism>
<feature type="transmembrane region" description="Helical" evidence="1">
    <location>
        <begin position="185"/>
        <end position="211"/>
    </location>
</feature>
<sequence length="316" mass="35228">MKTLRATRRRRWLLPKTVVLESALAVSFFFFSFKKRRHSGKGEGGGVRRLTQARIKANRKNNVHSRGKEKNKRNLTHRFFVLETGAATKSRNQRSNCRLDVLFLIRKVVARVLLEHRVDDLLHRDLFEVRTLQNLLDQILNVIFRGRSLAVRGTLGLGLLLFLLVLVLVLLLGLCLLLLGLRLLFLGLGLLLLLHLLGLLLLLLVLLLCILARVVLRSLGVSADVIVLLLVRGGSGVIFVFLIFARVTHFCLGLLCGGLLGGLLGGRLLGLGRSGRFLLRRGALLLLLGGLIVAVLLFFLLGVLLLCRTPFLLFRV</sequence>
<name>A0A6B0V7B0_IXORI</name>
<evidence type="ECO:0000256" key="1">
    <source>
        <dbReference type="SAM" id="Phobius"/>
    </source>
</evidence>
<keyword evidence="1" id="KW-1133">Transmembrane helix</keyword>
<keyword evidence="1" id="KW-0472">Membrane</keyword>
<protein>
    <submittedName>
        <fullName evidence="2">Uncharacterized protein</fullName>
    </submittedName>
</protein>